<dbReference type="EMBL" id="NEDP02003316">
    <property type="protein sequence ID" value="OWF48991.1"/>
    <property type="molecule type" value="Genomic_DNA"/>
</dbReference>
<evidence type="ECO:0000259" key="5">
    <source>
        <dbReference type="Pfam" id="PF02187"/>
    </source>
</evidence>
<evidence type="ECO:0000256" key="4">
    <source>
        <dbReference type="SAM" id="MobiDB-lite"/>
    </source>
</evidence>
<keyword evidence="3" id="KW-0206">Cytoskeleton</keyword>
<dbReference type="Gene3D" id="3.30.920.20">
    <property type="entry name" value="Gas2-like domain"/>
    <property type="match status" value="1"/>
</dbReference>
<dbReference type="SUPFAM" id="SSF143575">
    <property type="entry name" value="GAS2 domain-like"/>
    <property type="match status" value="1"/>
</dbReference>
<feature type="compositionally biased region" description="Basic and acidic residues" evidence="4">
    <location>
        <begin position="46"/>
        <end position="60"/>
    </location>
</feature>
<feature type="region of interest" description="Disordered" evidence="4">
    <location>
        <begin position="244"/>
        <end position="272"/>
    </location>
</feature>
<name>A0A210QK54_MIZYE</name>
<dbReference type="InterPro" id="IPR036534">
    <property type="entry name" value="GAR_dom_sf"/>
</dbReference>
<dbReference type="GO" id="GO:0005856">
    <property type="term" value="C:cytoskeleton"/>
    <property type="evidence" value="ECO:0007669"/>
    <property type="project" value="UniProtKB-SubCell"/>
</dbReference>
<gene>
    <name evidence="6" type="ORF">KP79_PYT06972</name>
</gene>
<evidence type="ECO:0000313" key="7">
    <source>
        <dbReference type="Proteomes" id="UP000242188"/>
    </source>
</evidence>
<feature type="region of interest" description="Disordered" evidence="4">
    <location>
        <begin position="1"/>
        <end position="116"/>
    </location>
</feature>
<evidence type="ECO:0000313" key="6">
    <source>
        <dbReference type="EMBL" id="OWF48991.1"/>
    </source>
</evidence>
<dbReference type="AlphaFoldDB" id="A0A210QK54"/>
<protein>
    <recommendedName>
        <fullName evidence="5">GAR domain-containing protein</fullName>
    </recommendedName>
</protein>
<feature type="compositionally biased region" description="Basic residues" evidence="4">
    <location>
        <begin position="1"/>
        <end position="19"/>
    </location>
</feature>
<keyword evidence="7" id="KW-1185">Reference proteome</keyword>
<dbReference type="OrthoDB" id="6102378at2759"/>
<evidence type="ECO:0000256" key="1">
    <source>
        <dbReference type="ARBA" id="ARBA00004245"/>
    </source>
</evidence>
<feature type="compositionally biased region" description="Pro residues" evidence="4">
    <location>
        <begin position="259"/>
        <end position="270"/>
    </location>
</feature>
<sequence length="377" mass="43916">MSHREHRTSSSRRSRRREKRSVSDDSDDGGRIVEVRRRPASASDLRLPEYRHNTSDEKGQKKAHRKEKKITRNTREERTLEYVTNSGHHEQRRPVTRAAYQSDGEEINDSDTGSDSTVRRMKEHMRYYATQNTQAASETGERRIVYYNARNNGRPMSDVGTQLVQHVRQDSMRENRRVSRPRSAFSEQILHTRDGDRLVELEKREEGNKVYYNYRLKEEAKPPPVPVRRMRNVGVQMTTKYVVDQPPPVKTKSAGTQTPAPPPKPRPRTPPRLIRVVRPETPPLRVVRPETPPPVEVMEPVPAVIPKAKSVMVRVGGGWMKVEHHRNHHIPVKVYEHKRRASADDNKFLFIKSRFARKKKQVPIAYKMYREKLAQAN</sequence>
<evidence type="ECO:0000256" key="3">
    <source>
        <dbReference type="ARBA" id="ARBA00023212"/>
    </source>
</evidence>
<dbReference type="Pfam" id="PF02187">
    <property type="entry name" value="GAS2"/>
    <property type="match status" value="1"/>
</dbReference>
<dbReference type="InterPro" id="IPR003108">
    <property type="entry name" value="GAR_dom"/>
</dbReference>
<proteinExistence type="predicted"/>
<feature type="compositionally biased region" description="Basic residues" evidence="4">
    <location>
        <begin position="61"/>
        <end position="72"/>
    </location>
</feature>
<comment type="subcellular location">
    <subcellularLocation>
        <location evidence="1">Cytoplasm</location>
        <location evidence="1">Cytoskeleton</location>
    </subcellularLocation>
</comment>
<feature type="domain" description="GAR" evidence="5">
    <location>
        <begin position="309"/>
        <end position="333"/>
    </location>
</feature>
<reference evidence="6 7" key="1">
    <citation type="journal article" date="2017" name="Nat. Ecol. Evol.">
        <title>Scallop genome provides insights into evolution of bilaterian karyotype and development.</title>
        <authorList>
            <person name="Wang S."/>
            <person name="Zhang J."/>
            <person name="Jiao W."/>
            <person name="Li J."/>
            <person name="Xun X."/>
            <person name="Sun Y."/>
            <person name="Guo X."/>
            <person name="Huan P."/>
            <person name="Dong B."/>
            <person name="Zhang L."/>
            <person name="Hu X."/>
            <person name="Sun X."/>
            <person name="Wang J."/>
            <person name="Zhao C."/>
            <person name="Wang Y."/>
            <person name="Wang D."/>
            <person name="Huang X."/>
            <person name="Wang R."/>
            <person name="Lv J."/>
            <person name="Li Y."/>
            <person name="Zhang Z."/>
            <person name="Liu B."/>
            <person name="Lu W."/>
            <person name="Hui Y."/>
            <person name="Liang J."/>
            <person name="Zhou Z."/>
            <person name="Hou R."/>
            <person name="Li X."/>
            <person name="Liu Y."/>
            <person name="Li H."/>
            <person name="Ning X."/>
            <person name="Lin Y."/>
            <person name="Zhao L."/>
            <person name="Xing Q."/>
            <person name="Dou J."/>
            <person name="Li Y."/>
            <person name="Mao J."/>
            <person name="Guo H."/>
            <person name="Dou H."/>
            <person name="Li T."/>
            <person name="Mu C."/>
            <person name="Jiang W."/>
            <person name="Fu Q."/>
            <person name="Fu X."/>
            <person name="Miao Y."/>
            <person name="Liu J."/>
            <person name="Yu Q."/>
            <person name="Li R."/>
            <person name="Liao H."/>
            <person name="Li X."/>
            <person name="Kong Y."/>
            <person name="Jiang Z."/>
            <person name="Chourrout D."/>
            <person name="Li R."/>
            <person name="Bao Z."/>
        </authorList>
    </citation>
    <scope>NUCLEOTIDE SEQUENCE [LARGE SCALE GENOMIC DNA]</scope>
    <source>
        <strain evidence="6 7">PY_sf001</strain>
    </source>
</reference>
<evidence type="ECO:0000256" key="2">
    <source>
        <dbReference type="ARBA" id="ARBA00022490"/>
    </source>
</evidence>
<dbReference type="GO" id="GO:0008017">
    <property type="term" value="F:microtubule binding"/>
    <property type="evidence" value="ECO:0007669"/>
    <property type="project" value="InterPro"/>
</dbReference>
<comment type="caution">
    <text evidence="6">The sequence shown here is derived from an EMBL/GenBank/DDBJ whole genome shotgun (WGS) entry which is preliminary data.</text>
</comment>
<accession>A0A210QK54</accession>
<keyword evidence="2" id="KW-0963">Cytoplasm</keyword>
<feature type="compositionally biased region" description="Basic and acidic residues" evidence="4">
    <location>
        <begin position="20"/>
        <end position="37"/>
    </location>
</feature>
<organism evidence="6 7">
    <name type="scientific">Mizuhopecten yessoensis</name>
    <name type="common">Japanese scallop</name>
    <name type="synonym">Patinopecten yessoensis</name>
    <dbReference type="NCBI Taxonomy" id="6573"/>
    <lineage>
        <taxon>Eukaryota</taxon>
        <taxon>Metazoa</taxon>
        <taxon>Spiralia</taxon>
        <taxon>Lophotrochozoa</taxon>
        <taxon>Mollusca</taxon>
        <taxon>Bivalvia</taxon>
        <taxon>Autobranchia</taxon>
        <taxon>Pteriomorphia</taxon>
        <taxon>Pectinida</taxon>
        <taxon>Pectinoidea</taxon>
        <taxon>Pectinidae</taxon>
        <taxon>Mizuhopecten</taxon>
    </lineage>
</organism>
<dbReference type="Proteomes" id="UP000242188">
    <property type="component" value="Unassembled WGS sequence"/>
</dbReference>